<accession>A0ACC3S774</accession>
<proteinExistence type="predicted"/>
<sequence length="745" mass="82472">MSSLTLSRTNPPQAFVSSYAPRIRTYANSLLTPAIQPQTVIPPLRTTKRGTTAINYSEDFDTESLEDSDAPRRATGLRTLRREDPSLNQGAPQKELGKELTEPADVQGIWREWMGKPKKMMTEKQVHVQSQLPLTLIPIRIDLDIKPFTPEPALPKPNNARELGLDLEAPAYKQPEPTPEYRLKDYFLWNLHETLMTPDAFAKVFVDELDFPVDRKAALVMAIAQQIRNQLEENAGVALHPLFQGNDPRQPTTQPPSVRPPLSRGQSGTPITAPGTPSNLQVPQMNGHSSSIASTPKPSEPSAHATAQQLPPTSIHNPDDAYRCVISLSVNLLNRLYTDKFEWSLQHPPGLAEVFAKQTCADLGLSGEWVPAISHAIYEAVLKLKKEVCENGGSLLGIVGSGVNAWGEIENEAAEYHGDATLALGAGAGWRFDDVNLGDEWEPKVEVLSKEEIEKREGDRERQMRRMRRETANRMAMGQLPQSSGFGSSFYGNQDTGGEEERMGRGERSKKKRRFRSLSPVGRETPDIGAEYGGAKLNEGERQYWHCSHCRIYGNAVWGVRDGPHGPRVSNPSPICHLSTRASIADQTGQTLCANCGLLYERDGRLPPWSKDLYASERAYSARPDPDPTRGAQAPPPLRTTPNPPSHFVPNIQRAHSQSLLRDVGTPQPLPEQYAATARGGGPSMFDEYAVEGEDLDWTKVTDPRERKRLQNIINGRKYRERRLAAEAEAAQRAQSTVGTPGTPM</sequence>
<keyword evidence="2" id="KW-1185">Reference proteome</keyword>
<dbReference type="EMBL" id="JAMKPW020000041">
    <property type="protein sequence ID" value="KAK8196789.1"/>
    <property type="molecule type" value="Genomic_DNA"/>
</dbReference>
<name>A0ACC3S774_9PEZI</name>
<gene>
    <name evidence="1" type="primary">SFH1</name>
    <name evidence="1" type="ORF">M8818_006956</name>
</gene>
<evidence type="ECO:0000313" key="2">
    <source>
        <dbReference type="Proteomes" id="UP001320706"/>
    </source>
</evidence>
<evidence type="ECO:0000313" key="1">
    <source>
        <dbReference type="EMBL" id="KAK8196789.1"/>
    </source>
</evidence>
<protein>
    <submittedName>
        <fullName evidence="1">Chromatin structure remodeling complex protein sfh1</fullName>
    </submittedName>
</protein>
<organism evidence="1 2">
    <name type="scientific">Zalaria obscura</name>
    <dbReference type="NCBI Taxonomy" id="2024903"/>
    <lineage>
        <taxon>Eukaryota</taxon>
        <taxon>Fungi</taxon>
        <taxon>Dikarya</taxon>
        <taxon>Ascomycota</taxon>
        <taxon>Pezizomycotina</taxon>
        <taxon>Dothideomycetes</taxon>
        <taxon>Dothideomycetidae</taxon>
        <taxon>Dothideales</taxon>
        <taxon>Zalariaceae</taxon>
        <taxon>Zalaria</taxon>
    </lineage>
</organism>
<reference evidence="1" key="1">
    <citation type="submission" date="2024-02" db="EMBL/GenBank/DDBJ databases">
        <title>Metagenome Assembled Genome of Zalaria obscura JY119.</title>
        <authorList>
            <person name="Vighnesh L."/>
            <person name="Jagadeeshwari U."/>
            <person name="Venkata Ramana C."/>
            <person name="Sasikala C."/>
        </authorList>
    </citation>
    <scope>NUCLEOTIDE SEQUENCE</scope>
    <source>
        <strain evidence="1">JY119</strain>
    </source>
</reference>
<dbReference type="Proteomes" id="UP001320706">
    <property type="component" value="Unassembled WGS sequence"/>
</dbReference>
<comment type="caution">
    <text evidence="1">The sequence shown here is derived from an EMBL/GenBank/DDBJ whole genome shotgun (WGS) entry which is preliminary data.</text>
</comment>